<dbReference type="PANTHER" id="PTHR14605">
    <property type="entry name" value="CHST5 PROTEIN"/>
    <property type="match status" value="1"/>
</dbReference>
<proteinExistence type="inferred from homology"/>
<dbReference type="GO" id="GO:0032880">
    <property type="term" value="P:regulation of protein localization"/>
    <property type="evidence" value="ECO:0007669"/>
    <property type="project" value="TreeGrafter"/>
</dbReference>
<evidence type="ECO:0000256" key="7">
    <source>
        <dbReference type="ARBA" id="ARBA00023069"/>
    </source>
</evidence>
<dbReference type="GO" id="GO:0060170">
    <property type="term" value="C:ciliary membrane"/>
    <property type="evidence" value="ECO:0007669"/>
    <property type="project" value="UniProtKB-SubCell"/>
</dbReference>
<sequence length="333" mass="38341">MKLFNFYNKSVYIQYRNQLCSTATFVVCALSVAAFAVPYYLLSSIRQGELWDQQRTVYEQPKMSFQYSYLFLAEMVAPDEERATTTTTTSIVTCSSFPKYNSLTEQSHPCSDVQVIPTDLDHDHSLDQLSVGISFNPPERGSWLSFYTFYFFLEATVSCRFIIPAFVSLEKVSPPSARRFESGTIVHGGFMVVRQATALQCPFFMRHQKSHFSDRYYPNENTTLDGFQASVIRAKIEGANPAYFGYQAQHTDWTVDGSGSIRVQIVVKIGGNESGEMALLYKTSLWWKMCQFWVSYFPLLIVSLWLAEKIKQYLFEHFLLRAVEVVPWKNKYN</sequence>
<dbReference type="Proteomes" id="UP000075881">
    <property type="component" value="Unassembled WGS sequence"/>
</dbReference>
<dbReference type="STRING" id="43041.A0A182K3B4"/>
<evidence type="ECO:0000256" key="1">
    <source>
        <dbReference type="ARBA" id="ARBA00004272"/>
    </source>
</evidence>
<comment type="similarity">
    <text evidence="2">Belongs to the TMEM231 family.</text>
</comment>
<keyword evidence="7" id="KW-0969">Cilium</keyword>
<evidence type="ECO:0000256" key="8">
    <source>
        <dbReference type="ARBA" id="ARBA00023136"/>
    </source>
</evidence>
<keyword evidence="6" id="KW-1133">Transmembrane helix</keyword>
<accession>A0A182K3B4</accession>
<keyword evidence="4" id="KW-1003">Cell membrane</keyword>
<dbReference type="EnsemblMetazoa" id="ACHR005249-RA">
    <property type="protein sequence ID" value="ACHR005249-PA"/>
    <property type="gene ID" value="ACHR005249"/>
</dbReference>
<keyword evidence="10" id="KW-0966">Cell projection</keyword>
<comment type="function">
    <text evidence="11">Transmembrane component of the tectonic-like complex, a complex localized at the transition zone of primary cilia and acting as a barrier that prevents diffusion of transmembrane proteins between the cilia and plasma membranes. Required for ciliogenesis and sonic hedgehog/SHH signaling.</text>
</comment>
<dbReference type="AlphaFoldDB" id="A0A182K3B4"/>
<evidence type="ECO:0000256" key="2">
    <source>
        <dbReference type="ARBA" id="ARBA00009082"/>
    </source>
</evidence>
<keyword evidence="8" id="KW-0472">Membrane</keyword>
<evidence type="ECO:0000256" key="10">
    <source>
        <dbReference type="ARBA" id="ARBA00023273"/>
    </source>
</evidence>
<organism evidence="12 13">
    <name type="scientific">Anopheles christyi</name>
    <dbReference type="NCBI Taxonomy" id="43041"/>
    <lineage>
        <taxon>Eukaryota</taxon>
        <taxon>Metazoa</taxon>
        <taxon>Ecdysozoa</taxon>
        <taxon>Arthropoda</taxon>
        <taxon>Hexapoda</taxon>
        <taxon>Insecta</taxon>
        <taxon>Pterygota</taxon>
        <taxon>Neoptera</taxon>
        <taxon>Endopterygota</taxon>
        <taxon>Diptera</taxon>
        <taxon>Nematocera</taxon>
        <taxon>Culicoidea</taxon>
        <taxon>Culicidae</taxon>
        <taxon>Anophelinae</taxon>
        <taxon>Anopheles</taxon>
    </lineage>
</organism>
<keyword evidence="5" id="KW-0812">Transmembrane</keyword>
<dbReference type="Pfam" id="PF10149">
    <property type="entry name" value="TM231"/>
    <property type="match status" value="1"/>
</dbReference>
<evidence type="ECO:0000256" key="3">
    <source>
        <dbReference type="ARBA" id="ARBA00015087"/>
    </source>
</evidence>
<dbReference type="GO" id="GO:0060271">
    <property type="term" value="P:cilium assembly"/>
    <property type="evidence" value="ECO:0007669"/>
    <property type="project" value="TreeGrafter"/>
</dbReference>
<dbReference type="VEuPathDB" id="VectorBase:ACHR005249"/>
<evidence type="ECO:0000256" key="9">
    <source>
        <dbReference type="ARBA" id="ARBA00023180"/>
    </source>
</evidence>
<evidence type="ECO:0000256" key="5">
    <source>
        <dbReference type="ARBA" id="ARBA00022692"/>
    </source>
</evidence>
<evidence type="ECO:0000313" key="13">
    <source>
        <dbReference type="Proteomes" id="UP000075881"/>
    </source>
</evidence>
<reference evidence="12" key="2">
    <citation type="submission" date="2020-05" db="UniProtKB">
        <authorList>
            <consortium name="EnsemblMetazoa"/>
        </authorList>
    </citation>
    <scope>IDENTIFICATION</scope>
    <source>
        <strain evidence="12">ACHKN1017</strain>
    </source>
</reference>
<keyword evidence="13" id="KW-1185">Reference proteome</keyword>
<reference evidence="13" key="1">
    <citation type="submission" date="2013-03" db="EMBL/GenBank/DDBJ databases">
        <title>The Genome Sequence of Anopheles christyi ACHKN1017.</title>
        <authorList>
            <consortium name="The Broad Institute Genomics Platform"/>
            <person name="Neafsey D.E."/>
            <person name="Besansky N."/>
            <person name="Walker B."/>
            <person name="Young S.K."/>
            <person name="Zeng Q."/>
            <person name="Gargeya S."/>
            <person name="Fitzgerald M."/>
            <person name="Haas B."/>
            <person name="Abouelleil A."/>
            <person name="Allen A.W."/>
            <person name="Alvarado L."/>
            <person name="Arachchi H.M."/>
            <person name="Berlin A.M."/>
            <person name="Chapman S.B."/>
            <person name="Gainer-Dewar J."/>
            <person name="Goldberg J."/>
            <person name="Griggs A."/>
            <person name="Gujja S."/>
            <person name="Hansen M."/>
            <person name="Howarth C."/>
            <person name="Imamovic A."/>
            <person name="Ireland A."/>
            <person name="Larimer J."/>
            <person name="McCowan C."/>
            <person name="Murphy C."/>
            <person name="Pearson M."/>
            <person name="Poon T.W."/>
            <person name="Priest M."/>
            <person name="Roberts A."/>
            <person name="Saif S."/>
            <person name="Shea T."/>
            <person name="Sisk P."/>
            <person name="Sykes S."/>
            <person name="Wortman J."/>
            <person name="Nusbaum C."/>
            <person name="Birren B."/>
        </authorList>
    </citation>
    <scope>NUCLEOTIDE SEQUENCE [LARGE SCALE GENOMIC DNA]</scope>
    <source>
        <strain evidence="13">ACHKN1017</strain>
    </source>
</reference>
<comment type="subcellular location">
    <subcellularLocation>
        <location evidence="1">Cell projection</location>
        <location evidence="1">Cilium membrane</location>
        <topology evidence="1">Multi-pass membrane protein</topology>
    </subcellularLocation>
</comment>
<dbReference type="PANTHER" id="PTHR14605:SF1">
    <property type="entry name" value="TRANSMEMBRANE PROTEIN 231"/>
    <property type="match status" value="1"/>
</dbReference>
<dbReference type="InterPro" id="IPR019306">
    <property type="entry name" value="TMEM231"/>
</dbReference>
<protein>
    <recommendedName>
        <fullName evidence="3">Transmembrane protein 231</fullName>
    </recommendedName>
</protein>
<evidence type="ECO:0000313" key="12">
    <source>
        <dbReference type="EnsemblMetazoa" id="ACHR005249-PA"/>
    </source>
</evidence>
<evidence type="ECO:0000256" key="6">
    <source>
        <dbReference type="ARBA" id="ARBA00022989"/>
    </source>
</evidence>
<evidence type="ECO:0000256" key="4">
    <source>
        <dbReference type="ARBA" id="ARBA00022475"/>
    </source>
</evidence>
<name>A0A182K3B4_9DIPT</name>
<dbReference type="GO" id="GO:0035869">
    <property type="term" value="C:ciliary transition zone"/>
    <property type="evidence" value="ECO:0007669"/>
    <property type="project" value="TreeGrafter"/>
</dbReference>
<evidence type="ECO:0000256" key="11">
    <source>
        <dbReference type="ARBA" id="ARBA00024803"/>
    </source>
</evidence>
<keyword evidence="9" id="KW-0325">Glycoprotein</keyword>